<dbReference type="PANTHER" id="PTHR37828:SF1">
    <property type="entry name" value="YCII-RELATED DOMAIN-CONTAINING PROTEIN"/>
    <property type="match status" value="1"/>
</dbReference>
<organism evidence="3 4">
    <name type="scientific">Vibrio viridaestus</name>
    <dbReference type="NCBI Taxonomy" id="2487322"/>
    <lineage>
        <taxon>Bacteria</taxon>
        <taxon>Pseudomonadati</taxon>
        <taxon>Pseudomonadota</taxon>
        <taxon>Gammaproteobacteria</taxon>
        <taxon>Vibrionales</taxon>
        <taxon>Vibrionaceae</taxon>
        <taxon>Vibrio</taxon>
    </lineage>
</organism>
<protein>
    <submittedName>
        <fullName evidence="3">GTP cyclohydrolase</fullName>
    </submittedName>
</protein>
<reference evidence="3 4" key="1">
    <citation type="submission" date="2018-11" db="EMBL/GenBank/DDBJ databases">
        <title>Vibrio LJC006 sp. nov., isolated from seawater during the bloom of the enteromorpha.</title>
        <authorList>
            <person name="Liang J."/>
        </authorList>
    </citation>
    <scope>NUCLEOTIDE SEQUENCE [LARGE SCALE GENOMIC DNA]</scope>
    <source>
        <strain evidence="3 4">LJC006</strain>
    </source>
</reference>
<feature type="domain" description="YCII-related" evidence="2">
    <location>
        <begin position="1"/>
        <end position="81"/>
    </location>
</feature>
<gene>
    <name evidence="3" type="ORF">EES38_00600</name>
</gene>
<dbReference type="Proteomes" id="UP000281112">
    <property type="component" value="Unassembled WGS sequence"/>
</dbReference>
<dbReference type="AlphaFoldDB" id="A0A3N9TKE5"/>
<dbReference type="RefSeq" id="WP_124935233.1">
    <property type="nucleotide sequence ID" value="NZ_RJVQ01000001.1"/>
</dbReference>
<keyword evidence="4" id="KW-1185">Reference proteome</keyword>
<sequence length="95" mass="10927">MFIISLHYICEIDDIEKHLPNHISFLDKYYSQGIFLASGRKEPRTGGVILAVAENRSQIEVILEEDPFHQHCLAEYTITEFIPTKACSELSFLLQ</sequence>
<dbReference type="InterPro" id="IPR011008">
    <property type="entry name" value="Dimeric_a/b-barrel"/>
</dbReference>
<accession>A0A3N9TKE5</accession>
<dbReference type="OrthoDB" id="9814407at2"/>
<evidence type="ECO:0000313" key="4">
    <source>
        <dbReference type="Proteomes" id="UP000281112"/>
    </source>
</evidence>
<keyword evidence="3" id="KW-0378">Hydrolase</keyword>
<dbReference type="InterPro" id="IPR005545">
    <property type="entry name" value="YCII"/>
</dbReference>
<name>A0A3N9TKE5_9VIBR</name>
<dbReference type="Pfam" id="PF03795">
    <property type="entry name" value="YCII"/>
    <property type="match status" value="1"/>
</dbReference>
<evidence type="ECO:0000259" key="2">
    <source>
        <dbReference type="Pfam" id="PF03795"/>
    </source>
</evidence>
<dbReference type="EMBL" id="RJVQ01000001">
    <property type="protein sequence ID" value="RQW64581.1"/>
    <property type="molecule type" value="Genomic_DNA"/>
</dbReference>
<comment type="similarity">
    <text evidence="1">Belongs to the YciI family.</text>
</comment>
<dbReference type="PANTHER" id="PTHR37828">
    <property type="entry name" value="GSR2449 PROTEIN"/>
    <property type="match status" value="1"/>
</dbReference>
<proteinExistence type="inferred from homology"/>
<evidence type="ECO:0000313" key="3">
    <source>
        <dbReference type="EMBL" id="RQW64581.1"/>
    </source>
</evidence>
<dbReference type="Gene3D" id="3.30.70.1060">
    <property type="entry name" value="Dimeric alpha+beta barrel"/>
    <property type="match status" value="1"/>
</dbReference>
<dbReference type="GO" id="GO:0016787">
    <property type="term" value="F:hydrolase activity"/>
    <property type="evidence" value="ECO:0007669"/>
    <property type="project" value="UniProtKB-KW"/>
</dbReference>
<dbReference type="SUPFAM" id="SSF54909">
    <property type="entry name" value="Dimeric alpha+beta barrel"/>
    <property type="match status" value="1"/>
</dbReference>
<comment type="caution">
    <text evidence="3">The sequence shown here is derived from an EMBL/GenBank/DDBJ whole genome shotgun (WGS) entry which is preliminary data.</text>
</comment>
<evidence type="ECO:0000256" key="1">
    <source>
        <dbReference type="ARBA" id="ARBA00007689"/>
    </source>
</evidence>